<dbReference type="AlphaFoldDB" id="A0A4R5KPN1"/>
<accession>A0A4R5KPN1</accession>
<reference evidence="2 3" key="1">
    <citation type="submission" date="2019-03" db="EMBL/GenBank/DDBJ databases">
        <title>Whole genome sequence of Arthrobacter sp JH1-1.</title>
        <authorList>
            <person name="Trinh H.N."/>
        </authorList>
    </citation>
    <scope>NUCLEOTIDE SEQUENCE [LARGE SCALE GENOMIC DNA]</scope>
    <source>
        <strain evidence="2 3">JH1-1</strain>
    </source>
</reference>
<dbReference type="OrthoDB" id="5149333at2"/>
<name>A0A4R5KPN1_9MICC</name>
<keyword evidence="3" id="KW-1185">Reference proteome</keyword>
<evidence type="ECO:0000313" key="2">
    <source>
        <dbReference type="EMBL" id="TDF96898.1"/>
    </source>
</evidence>
<protein>
    <submittedName>
        <fullName evidence="2">Uncharacterized protein</fullName>
    </submittedName>
</protein>
<proteinExistence type="predicted"/>
<sequence length="190" mass="20709">MGFQLSDDYITVGERIVEFRTKYPDGSLQPADLAKPYTFETINGNQSVVVVAAAYRTPEDTRPGIGMAYEPIPGATNFTRGSELQNAETAAWGRAIVAVLAADTKRGIASYEEVRVQQEREQPRASQTRSQGRAAPAVDEQVLADWKAAIDQAAGDRDALLKLYNDAQSQKAPKAILDRIKAEGNKAKPQ</sequence>
<dbReference type="RefSeq" id="WP_133203946.1">
    <property type="nucleotide sequence ID" value="NZ_SMRU01000009.1"/>
</dbReference>
<feature type="region of interest" description="Disordered" evidence="1">
    <location>
        <begin position="118"/>
        <end position="137"/>
    </location>
</feature>
<gene>
    <name evidence="2" type="ORF">E1809_09255</name>
</gene>
<evidence type="ECO:0000256" key="1">
    <source>
        <dbReference type="SAM" id="MobiDB-lite"/>
    </source>
</evidence>
<evidence type="ECO:0000313" key="3">
    <source>
        <dbReference type="Proteomes" id="UP000295511"/>
    </source>
</evidence>
<organism evidence="2 3">
    <name type="scientific">Arthrobacter terricola</name>
    <dbReference type="NCBI Taxonomy" id="2547396"/>
    <lineage>
        <taxon>Bacteria</taxon>
        <taxon>Bacillati</taxon>
        <taxon>Actinomycetota</taxon>
        <taxon>Actinomycetes</taxon>
        <taxon>Micrococcales</taxon>
        <taxon>Micrococcaceae</taxon>
        <taxon>Arthrobacter</taxon>
    </lineage>
</organism>
<dbReference type="Proteomes" id="UP000295511">
    <property type="component" value="Unassembled WGS sequence"/>
</dbReference>
<comment type="caution">
    <text evidence="2">The sequence shown here is derived from an EMBL/GenBank/DDBJ whole genome shotgun (WGS) entry which is preliminary data.</text>
</comment>
<dbReference type="EMBL" id="SMRU01000009">
    <property type="protein sequence ID" value="TDF96898.1"/>
    <property type="molecule type" value="Genomic_DNA"/>
</dbReference>